<dbReference type="SUPFAM" id="SSF52402">
    <property type="entry name" value="Adenine nucleotide alpha hydrolases-like"/>
    <property type="match status" value="1"/>
</dbReference>
<keyword evidence="2" id="KW-0808">Transferase</keyword>
<dbReference type="PANTHER" id="PTHR43196">
    <property type="entry name" value="SULFATE ADENYLYLTRANSFERASE SUBUNIT 2"/>
    <property type="match status" value="1"/>
</dbReference>
<sequence length="248" mass="29404">MLELFKRSGVPFEVINSHTTVDAPPTVYHIREQFKRLEEQGIKTTIHMPELTMWQLIPKKKMPPCRMQRYCCEYLKENTVKNRFVATGVRWAESNNRKNRQEIEPRGKKDAEKVMMLSDNDKKRVLTERCVLKSDMIANPILDWPDRDIWDYYWNECELHNPLYSMGYYRVGCVGCPMARKGRWKEFADFPTYQRAYIRAFGVMLEAIHAAGSQTKWKTGYDVFLWWMEDDNVEGQMDLFTDGFVAEN</sequence>
<dbReference type="GO" id="GO:0016740">
    <property type="term" value="F:transferase activity"/>
    <property type="evidence" value="ECO:0007669"/>
    <property type="project" value="UniProtKB-KW"/>
</dbReference>
<evidence type="ECO:0000259" key="1">
    <source>
        <dbReference type="Pfam" id="PF01507"/>
    </source>
</evidence>
<reference evidence="2 3" key="1">
    <citation type="submission" date="2015-09" db="EMBL/GenBank/DDBJ databases">
        <authorList>
            <consortium name="Pathogen Informatics"/>
        </authorList>
    </citation>
    <scope>NUCLEOTIDE SEQUENCE [LARGE SCALE GENOMIC DNA]</scope>
    <source>
        <strain evidence="2 3">2789STDY5834865</strain>
    </source>
</reference>
<evidence type="ECO:0000313" key="2">
    <source>
        <dbReference type="EMBL" id="CUQ12119.1"/>
    </source>
</evidence>
<accession>A0A174TZ99</accession>
<dbReference type="AlphaFoldDB" id="A0A174TZ99"/>
<feature type="domain" description="Phosphoadenosine phosphosulphate reductase" evidence="1">
    <location>
        <begin position="4"/>
        <end position="178"/>
    </location>
</feature>
<evidence type="ECO:0000313" key="3">
    <source>
        <dbReference type="Proteomes" id="UP000095512"/>
    </source>
</evidence>
<dbReference type="PANTHER" id="PTHR43196:SF2">
    <property type="entry name" value="PHOSPHOADENOSINE PHOSPHOSULFATE REDUCTASE"/>
    <property type="match status" value="1"/>
</dbReference>
<dbReference type="InterPro" id="IPR050128">
    <property type="entry name" value="Sulfate_adenylyltrnsfr_sub2"/>
</dbReference>
<gene>
    <name evidence="2" type="ORF">ERS852480_04907</name>
</gene>
<dbReference type="Gene3D" id="3.40.50.620">
    <property type="entry name" value="HUPs"/>
    <property type="match status" value="1"/>
</dbReference>
<protein>
    <submittedName>
        <fullName evidence="2">Phospho-adenylylsulfate sulfotransferase</fullName>
    </submittedName>
</protein>
<name>A0A174TZ99_9FIRM</name>
<dbReference type="Proteomes" id="UP000095512">
    <property type="component" value="Unassembled WGS sequence"/>
</dbReference>
<dbReference type="EMBL" id="CZAB01000091">
    <property type="protein sequence ID" value="CUQ12119.1"/>
    <property type="molecule type" value="Genomic_DNA"/>
</dbReference>
<dbReference type="InterPro" id="IPR014729">
    <property type="entry name" value="Rossmann-like_a/b/a_fold"/>
</dbReference>
<organism evidence="2 3">
    <name type="scientific">Enterocloster clostridioformis</name>
    <dbReference type="NCBI Taxonomy" id="1531"/>
    <lineage>
        <taxon>Bacteria</taxon>
        <taxon>Bacillati</taxon>
        <taxon>Bacillota</taxon>
        <taxon>Clostridia</taxon>
        <taxon>Lachnospirales</taxon>
        <taxon>Lachnospiraceae</taxon>
        <taxon>Enterocloster</taxon>
    </lineage>
</organism>
<proteinExistence type="predicted"/>
<dbReference type="InterPro" id="IPR002500">
    <property type="entry name" value="PAPS_reduct_dom"/>
</dbReference>
<dbReference type="Pfam" id="PF01507">
    <property type="entry name" value="PAPS_reduct"/>
    <property type="match status" value="1"/>
</dbReference>